<organism evidence="11 12">
    <name type="scientific">Advenella alkanexedens</name>
    <dbReference type="NCBI Taxonomy" id="1481665"/>
    <lineage>
        <taxon>Bacteria</taxon>
        <taxon>Pseudomonadati</taxon>
        <taxon>Pseudomonadota</taxon>
        <taxon>Betaproteobacteria</taxon>
        <taxon>Burkholderiales</taxon>
        <taxon>Alcaligenaceae</taxon>
    </lineage>
</organism>
<keyword evidence="4 9" id="KW-0456">Lyase</keyword>
<keyword evidence="5 9" id="KW-0627">Porphyrin biosynthesis</keyword>
<protein>
    <recommendedName>
        <fullName evidence="7 9">Uroporphyrinogen-III synthase</fullName>
        <ecNumber evidence="3 9">4.2.1.75</ecNumber>
    </recommendedName>
</protein>
<gene>
    <name evidence="11" type="ORF">KU392_00135</name>
</gene>
<evidence type="ECO:0000256" key="4">
    <source>
        <dbReference type="ARBA" id="ARBA00023239"/>
    </source>
</evidence>
<comment type="catalytic activity">
    <reaction evidence="8 9">
        <text>hydroxymethylbilane = uroporphyrinogen III + H2O</text>
        <dbReference type="Rhea" id="RHEA:18965"/>
        <dbReference type="ChEBI" id="CHEBI:15377"/>
        <dbReference type="ChEBI" id="CHEBI:57308"/>
        <dbReference type="ChEBI" id="CHEBI:57845"/>
        <dbReference type="EC" id="4.2.1.75"/>
    </reaction>
</comment>
<dbReference type="PANTHER" id="PTHR38042">
    <property type="entry name" value="UROPORPHYRINOGEN-III SYNTHASE, CHLOROPLASTIC"/>
    <property type="match status" value="1"/>
</dbReference>
<comment type="caution">
    <text evidence="11">The sequence shown here is derived from an EMBL/GenBank/DDBJ whole genome shotgun (WGS) entry which is preliminary data.</text>
</comment>
<dbReference type="InterPro" id="IPR036108">
    <property type="entry name" value="4pyrrol_syn_uPrphyn_synt_sf"/>
</dbReference>
<evidence type="ECO:0000256" key="7">
    <source>
        <dbReference type="ARBA" id="ARBA00040167"/>
    </source>
</evidence>
<evidence type="ECO:0000313" key="12">
    <source>
        <dbReference type="Proteomes" id="UP000722165"/>
    </source>
</evidence>
<dbReference type="Pfam" id="PF02602">
    <property type="entry name" value="HEM4"/>
    <property type="match status" value="1"/>
</dbReference>
<dbReference type="RefSeq" id="WP_217734255.1">
    <property type="nucleotide sequence ID" value="NZ_JAHSPR010000001.1"/>
</dbReference>
<evidence type="ECO:0000256" key="2">
    <source>
        <dbReference type="ARBA" id="ARBA00008133"/>
    </source>
</evidence>
<reference evidence="11 12" key="1">
    <citation type="submission" date="2021-06" db="EMBL/GenBank/DDBJ databases">
        <authorList>
            <person name="Lu T."/>
            <person name="Wang Q."/>
            <person name="Han X."/>
        </authorList>
    </citation>
    <scope>NUCLEOTIDE SEQUENCE [LARGE SCALE GENOMIC DNA]</scope>
    <source>
        <strain evidence="11 12">LAM0050</strain>
    </source>
</reference>
<feature type="domain" description="Tetrapyrrole biosynthesis uroporphyrinogen III synthase" evidence="10">
    <location>
        <begin position="25"/>
        <end position="249"/>
    </location>
</feature>
<sequence>MTLDWQENMNRHIILTRPAGKNASLQSLLAAAGYQVTELPAIERFPLSLRAGELPNLAAYHLVFFVSGYAVQVFFEMLAQHHRSWPAGLYAGAVGMATANVLQKLGVSASRIIHPAPNAENQDSEAFFDELLKIGLDKFNRVLVVRGQSGRQWLAEQLRAAKVQVDFLPVYERKPRVWTPSESKAMISLLQSSKPISWLLTSKESVDSIFDELKRYQLVQYCLRHHFLVTHPRIGARIQAHLKGGAFQENLPEKRVVINICQPSDESIFEMLTTS</sequence>
<dbReference type="InterPro" id="IPR039793">
    <property type="entry name" value="UROS/Hem4"/>
</dbReference>
<evidence type="ECO:0000259" key="10">
    <source>
        <dbReference type="Pfam" id="PF02602"/>
    </source>
</evidence>
<accession>A0ABS6NJW8</accession>
<dbReference type="SUPFAM" id="SSF69618">
    <property type="entry name" value="HemD-like"/>
    <property type="match status" value="1"/>
</dbReference>
<dbReference type="Proteomes" id="UP000722165">
    <property type="component" value="Unassembled WGS sequence"/>
</dbReference>
<comment type="similarity">
    <text evidence="2 9">Belongs to the uroporphyrinogen-III synthase family.</text>
</comment>
<dbReference type="EMBL" id="JAHSPR010000001">
    <property type="protein sequence ID" value="MBV4395659.1"/>
    <property type="molecule type" value="Genomic_DNA"/>
</dbReference>
<dbReference type="Gene3D" id="3.40.50.10090">
    <property type="match status" value="2"/>
</dbReference>
<evidence type="ECO:0000256" key="5">
    <source>
        <dbReference type="ARBA" id="ARBA00023244"/>
    </source>
</evidence>
<comment type="pathway">
    <text evidence="1 9">Porphyrin-containing compound metabolism; protoporphyrin-IX biosynthesis; coproporphyrinogen-III from 5-aminolevulinate: step 3/4.</text>
</comment>
<dbReference type="EC" id="4.2.1.75" evidence="3 9"/>
<name>A0ABS6NJW8_9BURK</name>
<evidence type="ECO:0000256" key="9">
    <source>
        <dbReference type="RuleBase" id="RU366031"/>
    </source>
</evidence>
<keyword evidence="12" id="KW-1185">Reference proteome</keyword>
<comment type="function">
    <text evidence="6 9">Catalyzes cyclization of the linear tetrapyrrole, hydroxymethylbilane, to the macrocyclic uroporphyrinogen III.</text>
</comment>
<evidence type="ECO:0000256" key="1">
    <source>
        <dbReference type="ARBA" id="ARBA00004772"/>
    </source>
</evidence>
<evidence type="ECO:0000256" key="3">
    <source>
        <dbReference type="ARBA" id="ARBA00013109"/>
    </source>
</evidence>
<dbReference type="InterPro" id="IPR003754">
    <property type="entry name" value="4pyrrol_synth_uPrphyn_synth"/>
</dbReference>
<evidence type="ECO:0000256" key="8">
    <source>
        <dbReference type="ARBA" id="ARBA00048617"/>
    </source>
</evidence>
<evidence type="ECO:0000313" key="11">
    <source>
        <dbReference type="EMBL" id="MBV4395659.1"/>
    </source>
</evidence>
<dbReference type="PANTHER" id="PTHR38042:SF1">
    <property type="entry name" value="UROPORPHYRINOGEN-III SYNTHASE, CHLOROPLASTIC"/>
    <property type="match status" value="1"/>
</dbReference>
<dbReference type="CDD" id="cd06578">
    <property type="entry name" value="HemD"/>
    <property type="match status" value="1"/>
</dbReference>
<proteinExistence type="inferred from homology"/>
<evidence type="ECO:0000256" key="6">
    <source>
        <dbReference type="ARBA" id="ARBA00037589"/>
    </source>
</evidence>